<keyword evidence="2" id="KW-1185">Reference proteome</keyword>
<dbReference type="Gramene" id="OGLUM07G04310.1">
    <property type="protein sequence ID" value="OGLUM07G04310.1"/>
    <property type="gene ID" value="OGLUM07G04310"/>
</dbReference>
<accession>A0A0E0AGE4</accession>
<dbReference type="HOGENOM" id="CLU_2501605_0_0_1"/>
<sequence>MDSIKPSVRANLNMDYSPSLEIHVHTQEKELKKENEWASSLCSQYLNEIIPNSVSFMTNVTSHEVAICNNDGENAKLANISTTYVP</sequence>
<dbReference type="EnsemblPlants" id="OGLUM07G04310.1">
    <property type="protein sequence ID" value="OGLUM07G04310.1"/>
    <property type="gene ID" value="OGLUM07G04310"/>
</dbReference>
<evidence type="ECO:0000313" key="2">
    <source>
        <dbReference type="Proteomes" id="UP000026961"/>
    </source>
</evidence>
<evidence type="ECO:0000313" key="1">
    <source>
        <dbReference type="EnsemblPlants" id="OGLUM07G04310.1"/>
    </source>
</evidence>
<organism evidence="1">
    <name type="scientific">Oryza glumipatula</name>
    <dbReference type="NCBI Taxonomy" id="40148"/>
    <lineage>
        <taxon>Eukaryota</taxon>
        <taxon>Viridiplantae</taxon>
        <taxon>Streptophyta</taxon>
        <taxon>Embryophyta</taxon>
        <taxon>Tracheophyta</taxon>
        <taxon>Spermatophyta</taxon>
        <taxon>Magnoliopsida</taxon>
        <taxon>Liliopsida</taxon>
        <taxon>Poales</taxon>
        <taxon>Poaceae</taxon>
        <taxon>BOP clade</taxon>
        <taxon>Oryzoideae</taxon>
        <taxon>Oryzeae</taxon>
        <taxon>Oryzinae</taxon>
        <taxon>Oryza</taxon>
    </lineage>
</organism>
<dbReference type="Proteomes" id="UP000026961">
    <property type="component" value="Chromosome 7"/>
</dbReference>
<name>A0A0E0AGE4_9ORYZ</name>
<proteinExistence type="predicted"/>
<protein>
    <submittedName>
        <fullName evidence="1">Uncharacterized protein</fullName>
    </submittedName>
</protein>
<dbReference type="AlphaFoldDB" id="A0A0E0AGE4"/>
<reference evidence="1" key="1">
    <citation type="submission" date="2015-04" db="UniProtKB">
        <authorList>
            <consortium name="EnsemblPlants"/>
        </authorList>
    </citation>
    <scope>IDENTIFICATION</scope>
</reference>
<reference evidence="1" key="2">
    <citation type="submission" date="2018-05" db="EMBL/GenBank/DDBJ databases">
        <title>OgluRS3 (Oryza glumaepatula Reference Sequence Version 3).</title>
        <authorList>
            <person name="Zhang J."/>
            <person name="Kudrna D."/>
            <person name="Lee S."/>
            <person name="Talag J."/>
            <person name="Welchert J."/>
            <person name="Wing R.A."/>
        </authorList>
    </citation>
    <scope>NUCLEOTIDE SEQUENCE [LARGE SCALE GENOMIC DNA]</scope>
</reference>